<organism evidence="1 2">
    <name type="scientific">Loxostege sticticalis</name>
    <name type="common">Beet webworm moth</name>
    <dbReference type="NCBI Taxonomy" id="481309"/>
    <lineage>
        <taxon>Eukaryota</taxon>
        <taxon>Metazoa</taxon>
        <taxon>Ecdysozoa</taxon>
        <taxon>Arthropoda</taxon>
        <taxon>Hexapoda</taxon>
        <taxon>Insecta</taxon>
        <taxon>Pterygota</taxon>
        <taxon>Neoptera</taxon>
        <taxon>Endopterygota</taxon>
        <taxon>Lepidoptera</taxon>
        <taxon>Glossata</taxon>
        <taxon>Ditrysia</taxon>
        <taxon>Pyraloidea</taxon>
        <taxon>Crambidae</taxon>
        <taxon>Pyraustinae</taxon>
        <taxon>Loxostege</taxon>
    </lineage>
</organism>
<gene>
    <name evidence="1" type="ORF">ABMA28_009088</name>
</gene>
<dbReference type="AlphaFoldDB" id="A0ABD0SG02"/>
<dbReference type="Proteomes" id="UP001549921">
    <property type="component" value="Unassembled WGS sequence"/>
</dbReference>
<proteinExistence type="predicted"/>
<comment type="caution">
    <text evidence="1">The sequence shown here is derived from an EMBL/GenBank/DDBJ whole genome shotgun (WGS) entry which is preliminary data.</text>
</comment>
<dbReference type="EMBL" id="JBEDNZ010000023">
    <property type="protein sequence ID" value="KAL0811636.1"/>
    <property type="molecule type" value="Genomic_DNA"/>
</dbReference>
<sequence>MDKLRFKFEVLGSSDGKTNIICISSIETPHGCVYNLPDELKPASKHTAIIATDVYTKIKNSLKRRHQSRSVWIPLDATLKKVYLDEGENVQFGDQYLEEITEETVTSNNNTNQNVTENKNIGKIAERFVIEKFSSKLNADQWISEFESECERFEIISDEKKIETLKHLLEKQCQNWYSSMIMKLTVKSDWKIWKENFCETYGNKGWSLVKYAFTFKYQTGSLLEYATKKEKLLLEVNKNIDTETMINLIVLGLPDSIIDKIDKDVIKSTANLYNEIGKYEYTMIKRNFTYNKNKSNTPYSKEKSDKIKPCKTCENLNKGIRFHPEERCWFKQPDERKKNYNKAVNNSVIDVELNNSDQKNE</sequence>
<name>A0ABD0SG02_LOXSC</name>
<protein>
    <submittedName>
        <fullName evidence="1">Uncharacterized protein</fullName>
    </submittedName>
</protein>
<reference evidence="1 2" key="1">
    <citation type="submission" date="2024-06" db="EMBL/GenBank/DDBJ databases">
        <title>A chromosome-level genome assembly of beet webworm, Loxostege sticticalis.</title>
        <authorList>
            <person name="Zhang Y."/>
        </authorList>
    </citation>
    <scope>NUCLEOTIDE SEQUENCE [LARGE SCALE GENOMIC DNA]</scope>
    <source>
        <strain evidence="1">AQ028</strain>
        <tissue evidence="1">Male pupae</tissue>
    </source>
</reference>
<evidence type="ECO:0000313" key="1">
    <source>
        <dbReference type="EMBL" id="KAL0811636.1"/>
    </source>
</evidence>
<evidence type="ECO:0000313" key="2">
    <source>
        <dbReference type="Proteomes" id="UP001549921"/>
    </source>
</evidence>
<accession>A0ABD0SG02</accession>